<evidence type="ECO:0000313" key="2">
    <source>
        <dbReference type="Proteomes" id="UP001055439"/>
    </source>
</evidence>
<name>A0A9E7ICK6_9LILI</name>
<accession>A0A9E7ICK6</accession>
<sequence length="117" mass="13419">MNEAFFSFAILPSPSHYHPAAASRDTLCVLSLSLSWKKKERTFKLFHCVISHASWKGKESFADPETSECRERPCLEWRITWPAPVSLSNPVRRGGFRKRSRVFSSMCAAWRQGQLAM</sequence>
<proteinExistence type="predicted"/>
<gene>
    <name evidence="1" type="ORF">MUK42_21501</name>
</gene>
<evidence type="ECO:0000313" key="1">
    <source>
        <dbReference type="EMBL" id="URE45417.1"/>
    </source>
</evidence>
<reference evidence="1" key="1">
    <citation type="submission" date="2022-05" db="EMBL/GenBank/DDBJ databases">
        <title>The Musa troglodytarum L. genome provides insights into the mechanism of non-climacteric behaviour and enrichment of carotenoids.</title>
        <authorList>
            <person name="Wang J."/>
        </authorList>
    </citation>
    <scope>NUCLEOTIDE SEQUENCE</scope>
    <source>
        <tissue evidence="1">Leaf</tissue>
    </source>
</reference>
<keyword evidence="2" id="KW-1185">Reference proteome</keyword>
<dbReference type="AlphaFoldDB" id="A0A9E7ICK6"/>
<dbReference type="EMBL" id="CP097511">
    <property type="protein sequence ID" value="URE45417.1"/>
    <property type="molecule type" value="Genomic_DNA"/>
</dbReference>
<protein>
    <submittedName>
        <fullName evidence="1">Uncharacterized protein</fullName>
    </submittedName>
</protein>
<dbReference type="Proteomes" id="UP001055439">
    <property type="component" value="Chromosome 9"/>
</dbReference>
<organism evidence="1 2">
    <name type="scientific">Musa troglodytarum</name>
    <name type="common">fe'i banana</name>
    <dbReference type="NCBI Taxonomy" id="320322"/>
    <lineage>
        <taxon>Eukaryota</taxon>
        <taxon>Viridiplantae</taxon>
        <taxon>Streptophyta</taxon>
        <taxon>Embryophyta</taxon>
        <taxon>Tracheophyta</taxon>
        <taxon>Spermatophyta</taxon>
        <taxon>Magnoliopsida</taxon>
        <taxon>Liliopsida</taxon>
        <taxon>Zingiberales</taxon>
        <taxon>Musaceae</taxon>
        <taxon>Musa</taxon>
    </lineage>
</organism>